<sequence length="100" mass="10683">MAAHLPATSATVRAIRATKAGDPVKAAEDEAWGLPEHLLATAADALRWLVWKDTKDAAKPGAKPPPPIPRPGVDADEVKHVGRTSTPYDQARTKFALPRT</sequence>
<dbReference type="Pfam" id="PF17318">
    <property type="entry name" value="DUF5361"/>
    <property type="match status" value="1"/>
</dbReference>
<proteinExistence type="predicted"/>
<accession>A0ABP8ZKI6</accession>
<comment type="caution">
    <text evidence="2">The sequence shown here is derived from an EMBL/GenBank/DDBJ whole genome shotgun (WGS) entry which is preliminary data.</text>
</comment>
<evidence type="ECO:0000313" key="3">
    <source>
        <dbReference type="Proteomes" id="UP001500822"/>
    </source>
</evidence>
<name>A0ABP8ZKI6_9ACTN</name>
<keyword evidence="3" id="KW-1185">Reference proteome</keyword>
<evidence type="ECO:0000256" key="1">
    <source>
        <dbReference type="SAM" id="MobiDB-lite"/>
    </source>
</evidence>
<dbReference type="InterPro" id="IPR035286">
    <property type="entry name" value="DUF5361"/>
</dbReference>
<dbReference type="EMBL" id="BAABIE010000026">
    <property type="protein sequence ID" value="GAA4758773.1"/>
    <property type="molecule type" value="Genomic_DNA"/>
</dbReference>
<feature type="region of interest" description="Disordered" evidence="1">
    <location>
        <begin position="56"/>
        <end position="100"/>
    </location>
</feature>
<reference evidence="3" key="1">
    <citation type="journal article" date="2019" name="Int. J. Syst. Evol. Microbiol.">
        <title>The Global Catalogue of Microorganisms (GCM) 10K type strain sequencing project: providing services to taxonomists for standard genome sequencing and annotation.</title>
        <authorList>
            <consortium name="The Broad Institute Genomics Platform"/>
            <consortium name="The Broad Institute Genome Sequencing Center for Infectious Disease"/>
            <person name="Wu L."/>
            <person name="Ma J."/>
        </authorList>
    </citation>
    <scope>NUCLEOTIDE SEQUENCE [LARGE SCALE GENOMIC DNA]</scope>
    <source>
        <strain evidence="3">JCM 18077</strain>
    </source>
</reference>
<dbReference type="Proteomes" id="UP001500822">
    <property type="component" value="Unassembled WGS sequence"/>
</dbReference>
<gene>
    <name evidence="2" type="ORF">GCM10023217_34060</name>
</gene>
<dbReference type="RefSeq" id="WP_345314429.1">
    <property type="nucleotide sequence ID" value="NZ_BAABIE010000026.1"/>
</dbReference>
<evidence type="ECO:0000313" key="2">
    <source>
        <dbReference type="EMBL" id="GAA4758773.1"/>
    </source>
</evidence>
<protein>
    <submittedName>
        <fullName evidence="2">Uncharacterized protein</fullName>
    </submittedName>
</protein>
<organism evidence="2 3">
    <name type="scientific">Gordonia alkaliphila</name>
    <dbReference type="NCBI Taxonomy" id="1053547"/>
    <lineage>
        <taxon>Bacteria</taxon>
        <taxon>Bacillati</taxon>
        <taxon>Actinomycetota</taxon>
        <taxon>Actinomycetes</taxon>
        <taxon>Mycobacteriales</taxon>
        <taxon>Gordoniaceae</taxon>
        <taxon>Gordonia</taxon>
    </lineage>
</organism>